<dbReference type="Proteomes" id="UP000593892">
    <property type="component" value="Chromosome"/>
</dbReference>
<accession>A0A7S7NXL3</accession>
<protein>
    <submittedName>
        <fullName evidence="2">DUF47 family protein</fullName>
    </submittedName>
</protein>
<dbReference type="SUPFAM" id="SSF109755">
    <property type="entry name" value="PhoU-like"/>
    <property type="match status" value="1"/>
</dbReference>
<evidence type="ECO:0000313" key="2">
    <source>
        <dbReference type="EMBL" id="QOY91655.1"/>
    </source>
</evidence>
<dbReference type="AlphaFoldDB" id="A0A7S7NXL3"/>
<dbReference type="InterPro" id="IPR052912">
    <property type="entry name" value="UPF0111_domain"/>
</dbReference>
<comment type="similarity">
    <text evidence="1">Belongs to the UPF0111 family.</text>
</comment>
<name>A0A7S7NXL3_PALFE</name>
<evidence type="ECO:0000256" key="1">
    <source>
        <dbReference type="ARBA" id="ARBA00008591"/>
    </source>
</evidence>
<dbReference type="PANTHER" id="PTHR37298">
    <property type="entry name" value="UPF0111 PROTEIN YKAA"/>
    <property type="match status" value="1"/>
</dbReference>
<dbReference type="KEGG" id="pfer:IRI77_17425"/>
<organism evidence="2 3">
    <name type="scientific">Paludibaculum fermentans</name>
    <dbReference type="NCBI Taxonomy" id="1473598"/>
    <lineage>
        <taxon>Bacteria</taxon>
        <taxon>Pseudomonadati</taxon>
        <taxon>Acidobacteriota</taxon>
        <taxon>Terriglobia</taxon>
        <taxon>Bryobacterales</taxon>
        <taxon>Bryobacteraceae</taxon>
        <taxon>Paludibaculum</taxon>
    </lineage>
</organism>
<dbReference type="PANTHER" id="PTHR37298:SF1">
    <property type="entry name" value="UPF0111 PROTEIN YKAA"/>
    <property type="match status" value="1"/>
</dbReference>
<dbReference type="InterPro" id="IPR038078">
    <property type="entry name" value="PhoU-like_sf"/>
</dbReference>
<dbReference type="RefSeq" id="WP_194453309.1">
    <property type="nucleotide sequence ID" value="NZ_CP063849.1"/>
</dbReference>
<sequence>MRLLPREEKFFHYFVEQARLIAQASQVLRQAAEKGPSALREAEVAIARLEQKGDEIIHEIFTRLNQTFITPLDPEDIHSLGSHMDDVLDGIEDSVHRLVAYKIDPIPQPMIEVCRVIEGCALMLEKAFEALNAEKPLLDHCIEINRLEDTADHIVRAAIADLFDKEKDPFSLIKQKEIYEFLEMTTDYCEDVADALQNVIVKNG</sequence>
<gene>
    <name evidence="2" type="ORF">IRI77_17425</name>
</gene>
<evidence type="ECO:0000313" key="3">
    <source>
        <dbReference type="Proteomes" id="UP000593892"/>
    </source>
</evidence>
<dbReference type="Gene3D" id="1.20.58.220">
    <property type="entry name" value="Phosphate transport system protein phou homolog 2, domain 2"/>
    <property type="match status" value="1"/>
</dbReference>
<proteinExistence type="inferred from homology"/>
<dbReference type="Pfam" id="PF01865">
    <property type="entry name" value="PhoU_div"/>
    <property type="match status" value="1"/>
</dbReference>
<reference evidence="2 3" key="1">
    <citation type="submission" date="2020-10" db="EMBL/GenBank/DDBJ databases">
        <title>Complete genome sequence of Paludibaculum fermentans P105T, a facultatively anaerobic acidobacterium capable of dissimilatory Fe(III) reduction.</title>
        <authorList>
            <person name="Dedysh S.N."/>
            <person name="Beletsky A.V."/>
            <person name="Kulichevskaya I.S."/>
            <person name="Mardanov A.V."/>
            <person name="Ravin N.V."/>
        </authorList>
    </citation>
    <scope>NUCLEOTIDE SEQUENCE [LARGE SCALE GENOMIC DNA]</scope>
    <source>
        <strain evidence="2 3">P105</strain>
    </source>
</reference>
<dbReference type="InterPro" id="IPR018445">
    <property type="entry name" value="Put_Phosphate_transp_reg"/>
</dbReference>
<dbReference type="EMBL" id="CP063849">
    <property type="protein sequence ID" value="QOY91655.1"/>
    <property type="molecule type" value="Genomic_DNA"/>
</dbReference>
<keyword evidence="3" id="KW-1185">Reference proteome</keyword>